<dbReference type="Proteomes" id="UP000429595">
    <property type="component" value="Unassembled WGS sequence"/>
</dbReference>
<sequence length="82" mass="9529">MNRHTWYRTYRPYISPMDPCPPIKVKRYSTPPNLFVGFQPPGLEQFPALAALKAGTLWKCFYDPYYSLKELKRGSENETASP</sequence>
<comment type="caution">
    <text evidence="1">The sequence shown here is derived from an EMBL/GenBank/DDBJ whole genome shotgun (WGS) entry which is preliminary data.</text>
</comment>
<dbReference type="AlphaFoldDB" id="A0A6I1FNM9"/>
<gene>
    <name evidence="1" type="ORF">F9802_01705</name>
</gene>
<name>A0A6I1FNM9_9BACI</name>
<evidence type="ECO:0000313" key="1">
    <source>
        <dbReference type="EMBL" id="KAB7708887.1"/>
    </source>
</evidence>
<protein>
    <submittedName>
        <fullName evidence="1">Spore coat associated protein CotJA</fullName>
    </submittedName>
</protein>
<organism evidence="1 2">
    <name type="scientific">Bacillus aerolatus</name>
    <dbReference type="NCBI Taxonomy" id="2653354"/>
    <lineage>
        <taxon>Bacteria</taxon>
        <taxon>Bacillati</taxon>
        <taxon>Bacillota</taxon>
        <taxon>Bacilli</taxon>
        <taxon>Bacillales</taxon>
        <taxon>Bacillaceae</taxon>
        <taxon>Bacillus</taxon>
    </lineage>
</organism>
<accession>A0A6I1FNM9</accession>
<dbReference type="Pfam" id="PF11007">
    <property type="entry name" value="CotJA"/>
    <property type="match status" value="1"/>
</dbReference>
<evidence type="ECO:0000313" key="2">
    <source>
        <dbReference type="Proteomes" id="UP000429595"/>
    </source>
</evidence>
<dbReference type="EMBL" id="WEIO01000001">
    <property type="protein sequence ID" value="KAB7708887.1"/>
    <property type="molecule type" value="Genomic_DNA"/>
</dbReference>
<dbReference type="RefSeq" id="WP_152149414.1">
    <property type="nucleotide sequence ID" value="NZ_WEIO01000001.1"/>
</dbReference>
<keyword evidence="2" id="KW-1185">Reference proteome</keyword>
<dbReference type="InterPro" id="IPR020256">
    <property type="entry name" value="Spore_coat_CotJA"/>
</dbReference>
<proteinExistence type="predicted"/>
<reference evidence="1 2" key="1">
    <citation type="submission" date="2019-10" db="EMBL/GenBank/DDBJ databases">
        <title>Bacillus aerolatum sp. nov., isolated from bioaerosol of sport playgrounds.</title>
        <authorList>
            <person name="Chen P."/>
            <person name="Zhang G."/>
        </authorList>
    </citation>
    <scope>NUCLEOTIDE SEQUENCE [LARGE SCALE GENOMIC DNA]</scope>
    <source>
        <strain evidence="1 2">CX253</strain>
    </source>
</reference>